<gene>
    <name evidence="10" type="ORF">ISN44_As08g025830</name>
</gene>
<evidence type="ECO:0000259" key="9">
    <source>
        <dbReference type="PROSITE" id="PS50181"/>
    </source>
</evidence>
<dbReference type="Pfam" id="PF00646">
    <property type="entry name" value="F-box"/>
    <property type="match status" value="1"/>
</dbReference>
<evidence type="ECO:0000256" key="6">
    <source>
        <dbReference type="ARBA" id="ARBA00022801"/>
    </source>
</evidence>
<evidence type="ECO:0000256" key="5">
    <source>
        <dbReference type="ARBA" id="ARBA00022723"/>
    </source>
</evidence>
<dbReference type="Pfam" id="PF08268">
    <property type="entry name" value="FBA_3"/>
    <property type="match status" value="1"/>
</dbReference>
<dbReference type="GO" id="GO:0005634">
    <property type="term" value="C:nucleus"/>
    <property type="evidence" value="ECO:0007669"/>
    <property type="project" value="UniProtKB-SubCell"/>
</dbReference>
<keyword evidence="5" id="KW-0479">Metal-binding</keyword>
<evidence type="ECO:0000256" key="3">
    <source>
        <dbReference type="ARBA" id="ARBA00006958"/>
    </source>
</evidence>
<dbReference type="GO" id="GO:0016787">
    <property type="term" value="F:hydrolase activity"/>
    <property type="evidence" value="ECO:0007669"/>
    <property type="project" value="UniProtKB-KW"/>
</dbReference>
<keyword evidence="7" id="KW-0539">Nucleus</keyword>
<dbReference type="CDD" id="cd22157">
    <property type="entry name" value="F-box_AtFBW1-like"/>
    <property type="match status" value="1"/>
</dbReference>
<comment type="subcellular location">
    <subcellularLocation>
        <location evidence="2">Nucleus</location>
    </subcellularLocation>
</comment>
<evidence type="ECO:0000256" key="2">
    <source>
        <dbReference type="ARBA" id="ARBA00004123"/>
    </source>
</evidence>
<dbReference type="Pfam" id="PF13359">
    <property type="entry name" value="DDE_Tnp_4"/>
    <property type="match status" value="1"/>
</dbReference>
<dbReference type="GO" id="GO:0046872">
    <property type="term" value="F:metal ion binding"/>
    <property type="evidence" value="ECO:0007669"/>
    <property type="project" value="UniProtKB-KW"/>
</dbReference>
<dbReference type="OrthoDB" id="1041451at2759"/>
<dbReference type="PROSITE" id="PS50181">
    <property type="entry name" value="FBOX"/>
    <property type="match status" value="1"/>
</dbReference>
<comment type="similarity">
    <text evidence="3">Belongs to the HARBI1 family.</text>
</comment>
<dbReference type="InterPro" id="IPR045249">
    <property type="entry name" value="HARBI1-like"/>
</dbReference>
<dbReference type="AlphaFoldDB" id="A0A8T2BAN1"/>
<proteinExistence type="inferred from homology"/>
<feature type="domain" description="F-box" evidence="9">
    <location>
        <begin position="330"/>
        <end position="378"/>
    </location>
</feature>
<evidence type="ECO:0000313" key="10">
    <source>
        <dbReference type="EMBL" id="KAG7583036.1"/>
    </source>
</evidence>
<dbReference type="EMBL" id="JAEFBJ010000008">
    <property type="protein sequence ID" value="KAG7583036.1"/>
    <property type="molecule type" value="Genomic_DNA"/>
</dbReference>
<dbReference type="PANTHER" id="PTHR22930:SF221">
    <property type="entry name" value="NUCLEASE HARBI1"/>
    <property type="match status" value="1"/>
</dbReference>
<evidence type="ECO:0000256" key="4">
    <source>
        <dbReference type="ARBA" id="ARBA00022722"/>
    </source>
</evidence>
<keyword evidence="6" id="KW-0378">Hydrolase</keyword>
<feature type="compositionally biased region" description="Polar residues" evidence="8">
    <location>
        <begin position="646"/>
        <end position="679"/>
    </location>
</feature>
<name>A0A8T2BAN1_ARASU</name>
<keyword evidence="11" id="KW-1185">Reference proteome</keyword>
<dbReference type="InterPro" id="IPR017451">
    <property type="entry name" value="F-box-assoc_interact_dom"/>
</dbReference>
<dbReference type="InterPro" id="IPR027806">
    <property type="entry name" value="HARBI1_dom"/>
</dbReference>
<accession>A0A8T2BAN1</accession>
<protein>
    <submittedName>
        <fullName evidence="10">F-box associated interaction domain</fullName>
    </submittedName>
</protein>
<keyword evidence="4" id="KW-0540">Nuclease</keyword>
<reference evidence="10 11" key="1">
    <citation type="submission" date="2020-12" db="EMBL/GenBank/DDBJ databases">
        <title>Concerted genomic and epigenomic changes stabilize Arabidopsis allopolyploids.</title>
        <authorList>
            <person name="Chen Z."/>
        </authorList>
    </citation>
    <scope>NUCLEOTIDE SEQUENCE [LARGE SCALE GENOMIC DNA]</scope>
    <source>
        <strain evidence="10">As9502</strain>
        <tissue evidence="10">Leaf</tissue>
    </source>
</reference>
<evidence type="ECO:0000256" key="7">
    <source>
        <dbReference type="ARBA" id="ARBA00023242"/>
    </source>
</evidence>
<comment type="cofactor">
    <cofactor evidence="1">
        <name>a divalent metal cation</name>
        <dbReference type="ChEBI" id="CHEBI:60240"/>
    </cofactor>
</comment>
<evidence type="ECO:0000256" key="8">
    <source>
        <dbReference type="SAM" id="MobiDB-lite"/>
    </source>
</evidence>
<dbReference type="InterPro" id="IPR013187">
    <property type="entry name" value="F-box-assoc_dom_typ3"/>
</dbReference>
<feature type="region of interest" description="Disordered" evidence="8">
    <location>
        <begin position="638"/>
        <end position="679"/>
    </location>
</feature>
<dbReference type="InterPro" id="IPR001810">
    <property type="entry name" value="F-box_dom"/>
</dbReference>
<dbReference type="NCBIfam" id="TIGR01640">
    <property type="entry name" value="F_box_assoc_1"/>
    <property type="match status" value="1"/>
</dbReference>
<dbReference type="GO" id="GO:0004518">
    <property type="term" value="F:nuclease activity"/>
    <property type="evidence" value="ECO:0007669"/>
    <property type="project" value="UniProtKB-KW"/>
</dbReference>
<dbReference type="SMART" id="SM00256">
    <property type="entry name" value="FBOX"/>
    <property type="match status" value="1"/>
</dbReference>
<evidence type="ECO:0000256" key="1">
    <source>
        <dbReference type="ARBA" id="ARBA00001968"/>
    </source>
</evidence>
<evidence type="ECO:0000313" key="11">
    <source>
        <dbReference type="Proteomes" id="UP000694251"/>
    </source>
</evidence>
<organism evidence="10 11">
    <name type="scientific">Arabidopsis suecica</name>
    <name type="common">Swedish thale-cress</name>
    <name type="synonym">Cardaminopsis suecica</name>
    <dbReference type="NCBI Taxonomy" id="45249"/>
    <lineage>
        <taxon>Eukaryota</taxon>
        <taxon>Viridiplantae</taxon>
        <taxon>Streptophyta</taxon>
        <taxon>Embryophyta</taxon>
        <taxon>Tracheophyta</taxon>
        <taxon>Spermatophyta</taxon>
        <taxon>Magnoliopsida</taxon>
        <taxon>eudicotyledons</taxon>
        <taxon>Gunneridae</taxon>
        <taxon>Pentapetalae</taxon>
        <taxon>rosids</taxon>
        <taxon>malvids</taxon>
        <taxon>Brassicales</taxon>
        <taxon>Brassicaceae</taxon>
        <taxon>Camelineae</taxon>
        <taxon>Arabidopsis</taxon>
    </lineage>
</organism>
<dbReference type="PANTHER" id="PTHR22930">
    <property type="match status" value="1"/>
</dbReference>
<dbReference type="Proteomes" id="UP000694251">
    <property type="component" value="Chromosome 8"/>
</dbReference>
<comment type="caution">
    <text evidence="10">The sequence shown here is derived from an EMBL/GenBank/DDBJ whole genome shotgun (WGS) entry which is preliminary data.</text>
</comment>
<sequence length="679" mass="77307">MFIEMVAQDLTVRVLAERYQHSLDTVKRKLDEVLSALLKLATDIVKPTRDDVTSISPILLEDKRYMPYFRDCIGALDGTHVPVRPPSGSLEPFIGRKSEPTMNILAVCNFSLKFTYAYVGVPGRAHDTKVLTYCATHDVSFPHPPAGKYYLVDSGYPTRSGYLGPHRRTRYHLDQFNRGGPPTNSRELFNRKHASLRSVIERTFGVWKAKWRILDRKHPKYELKKWVKIVTSTMALHNFIRDSQQEDSDFRHWEMVESYEQHGDENDVHVPYKCIHRFVLVDRNRFVKENNNNEVVFWSCRRERAKEEEKEEKVVGGRRRSILKDDSRSAATFGKIPEEVLMEILARLPVNSLMRFKCVSKLWWSFITSHLSEYHSDYMLFSASPSNWDAASFPLLNQDLTLLGMGGHFMNAVRGLMCFRLGREGWRRVRSETQVLVLGARASWRHARSHFHPPPSHHPYSQGISINGVLYYGAWCNGKRCVVMSFNLASEEFNLIELPVEVSIVWHACRANLMIYRGKVAVFECSRLINQDLAASEIEYVQGFEDLDTVAISNQSMMYVVFLPMPAAISFLESLETNLQSRLGSSSSGERTKFGLQLAAALTQLADLYSSQGLSLKSDELRTRSSLIKQRALDCDRASSRDSGDVENQSIASNGLKSNTNVSPANGKTKDSTNVPSNN</sequence>